<feature type="transmembrane region" description="Helical" evidence="7">
    <location>
        <begin position="307"/>
        <end position="329"/>
    </location>
</feature>
<feature type="domain" description="ABC transmembrane type-1" evidence="8">
    <location>
        <begin position="87"/>
        <end position="328"/>
    </location>
</feature>
<dbReference type="Proteomes" id="UP000006794">
    <property type="component" value="Chromosome"/>
</dbReference>
<evidence type="ECO:0000259" key="8">
    <source>
        <dbReference type="PROSITE" id="PS50928"/>
    </source>
</evidence>
<dbReference type="PROSITE" id="PS50928">
    <property type="entry name" value="ABC_TM1"/>
    <property type="match status" value="1"/>
</dbReference>
<dbReference type="GeneID" id="10799070"/>
<comment type="similarity">
    <text evidence="7">Belongs to the binding-protein-dependent transport system permease family.</text>
</comment>
<reference evidence="9 10" key="1">
    <citation type="journal article" date="2012" name="Stand. Genomic Sci.">
        <title>Complete genome sequence of Halopiger xanaduensis type strain (SH-6(T)).</title>
        <authorList>
            <person name="Anderson I."/>
            <person name="Tindall B.J."/>
            <person name="Rohde M."/>
            <person name="Lucas S."/>
            <person name="Han J."/>
            <person name="Lapidus A."/>
            <person name="Cheng J.F."/>
            <person name="Goodwin L."/>
            <person name="Pitluck S."/>
            <person name="Peters L."/>
            <person name="Pati A."/>
            <person name="Mikhailova N."/>
            <person name="Pagani I."/>
            <person name="Teshima H."/>
            <person name="Han C."/>
            <person name="Tapia R."/>
            <person name="Land M."/>
            <person name="Woyke T."/>
            <person name="Klenk H.P."/>
            <person name="Kyrpides N."/>
            <person name="Ivanova N."/>
        </authorList>
    </citation>
    <scope>NUCLEOTIDE SEQUENCE [LARGE SCALE GENOMIC DNA]</scope>
    <source>
        <strain evidence="10">DSM 18323 / JCM 14033 / SH-6</strain>
    </source>
</reference>
<organism evidence="9 10">
    <name type="scientific">Halopiger xanaduensis (strain DSM 18323 / JCM 14033 / SH-6)</name>
    <dbReference type="NCBI Taxonomy" id="797210"/>
    <lineage>
        <taxon>Archaea</taxon>
        <taxon>Methanobacteriati</taxon>
        <taxon>Methanobacteriota</taxon>
        <taxon>Stenosarchaea group</taxon>
        <taxon>Halobacteria</taxon>
        <taxon>Halobacteriales</taxon>
        <taxon>Natrialbaceae</taxon>
        <taxon>Halopiger</taxon>
    </lineage>
</organism>
<keyword evidence="3" id="KW-1003">Cell membrane</keyword>
<feature type="transmembrane region" description="Helical" evidence="7">
    <location>
        <begin position="200"/>
        <end position="226"/>
    </location>
</feature>
<feature type="transmembrane region" description="Helical" evidence="7">
    <location>
        <begin position="125"/>
        <end position="144"/>
    </location>
</feature>
<evidence type="ECO:0000256" key="7">
    <source>
        <dbReference type="RuleBase" id="RU363032"/>
    </source>
</evidence>
<evidence type="ECO:0000313" key="9">
    <source>
        <dbReference type="EMBL" id="AEH38733.1"/>
    </source>
</evidence>
<accession>F8D4X2</accession>
<evidence type="ECO:0000256" key="1">
    <source>
        <dbReference type="ARBA" id="ARBA00004651"/>
    </source>
</evidence>
<dbReference type="SUPFAM" id="SSF160964">
    <property type="entry name" value="MalF N-terminal region-like"/>
    <property type="match status" value="1"/>
</dbReference>
<dbReference type="CDD" id="cd06261">
    <property type="entry name" value="TM_PBP2"/>
    <property type="match status" value="1"/>
</dbReference>
<sequence>MSLSTARKRGQELLDEQPFTRIDAGLLLVLPGLLLFLAFMVFPIGYLIWISFTDATHAGTVLSDESQFIGLENYYTLLSDGQFWNSLGITWLFVAISLLFKIIVSISIALVLTHSRVIGKRYMRAIILMPLGFPAIFMITIWRGMFSGARFGVFNQLLGTWNGFVHWIVAGIDTILFGITVSAPEILMADVPIGWLSERWMAFAAYATTEVWLAYPFMMIIIVSALQDVPDQLHDAAKVDGAGYLRRFVHVTLPSIKRPVVFASILTAASSFQQFLLPWVFNRGGPSRQNELLLVYGYREATNLQQYGMASAIMVTAILFIGAFMLIAVKKTDIAEGVNNE</sequence>
<dbReference type="PANTHER" id="PTHR43227">
    <property type="entry name" value="BLL4140 PROTEIN"/>
    <property type="match status" value="1"/>
</dbReference>
<keyword evidence="6 7" id="KW-0472">Membrane</keyword>
<proteinExistence type="inferred from homology"/>
<feature type="transmembrane region" description="Helical" evidence="7">
    <location>
        <begin position="26"/>
        <end position="49"/>
    </location>
</feature>
<dbReference type="eggNOG" id="arCOG00157">
    <property type="taxonomic scope" value="Archaea"/>
</dbReference>
<dbReference type="InterPro" id="IPR035906">
    <property type="entry name" value="MetI-like_sf"/>
</dbReference>
<dbReference type="GO" id="GO:0005886">
    <property type="term" value="C:plasma membrane"/>
    <property type="evidence" value="ECO:0007669"/>
    <property type="project" value="UniProtKB-SubCell"/>
</dbReference>
<dbReference type="RefSeq" id="WP_013881619.1">
    <property type="nucleotide sequence ID" value="NC_015666.1"/>
</dbReference>
<dbReference type="KEGG" id="hxa:Halxa_4129"/>
<gene>
    <name evidence="9" type="ordered locus">Halxa_4129</name>
</gene>
<evidence type="ECO:0000256" key="5">
    <source>
        <dbReference type="ARBA" id="ARBA00022989"/>
    </source>
</evidence>
<name>F8D4X2_HALXS</name>
<dbReference type="Gene3D" id="1.10.3720.10">
    <property type="entry name" value="MetI-like"/>
    <property type="match status" value="1"/>
</dbReference>
<evidence type="ECO:0000256" key="3">
    <source>
        <dbReference type="ARBA" id="ARBA00022475"/>
    </source>
</evidence>
<dbReference type="HOGENOM" id="CLU_016047_0_3_2"/>
<dbReference type="PANTHER" id="PTHR43227:SF7">
    <property type="entry name" value="ARABINOOLIGOSACCHARIDES TRANSPORT SYSTEM PERMEASE PROTEIN ARAP"/>
    <property type="match status" value="1"/>
</dbReference>
<keyword evidence="10" id="KW-1185">Reference proteome</keyword>
<protein>
    <submittedName>
        <fullName evidence="9">ABC-type transporter, integral membrane subunit</fullName>
    </submittedName>
</protein>
<evidence type="ECO:0000256" key="6">
    <source>
        <dbReference type="ARBA" id="ARBA00023136"/>
    </source>
</evidence>
<dbReference type="OrthoDB" id="45815at2157"/>
<dbReference type="EMBL" id="CP002839">
    <property type="protein sequence ID" value="AEH38733.1"/>
    <property type="molecule type" value="Genomic_DNA"/>
</dbReference>
<dbReference type="GO" id="GO:0055085">
    <property type="term" value="P:transmembrane transport"/>
    <property type="evidence" value="ECO:0007669"/>
    <property type="project" value="InterPro"/>
</dbReference>
<keyword evidence="2 7" id="KW-0813">Transport</keyword>
<evidence type="ECO:0000256" key="2">
    <source>
        <dbReference type="ARBA" id="ARBA00022448"/>
    </source>
</evidence>
<evidence type="ECO:0000256" key="4">
    <source>
        <dbReference type="ARBA" id="ARBA00022692"/>
    </source>
</evidence>
<comment type="subcellular location">
    <subcellularLocation>
        <location evidence="1 7">Cell membrane</location>
        <topology evidence="1 7">Multi-pass membrane protein</topology>
    </subcellularLocation>
</comment>
<dbReference type="Pfam" id="PF00528">
    <property type="entry name" value="BPD_transp_1"/>
    <property type="match status" value="1"/>
</dbReference>
<feature type="transmembrane region" description="Helical" evidence="7">
    <location>
        <begin position="164"/>
        <end position="188"/>
    </location>
</feature>
<dbReference type="InterPro" id="IPR050809">
    <property type="entry name" value="UgpAE/MalFG_permease"/>
</dbReference>
<dbReference type="InterPro" id="IPR000515">
    <property type="entry name" value="MetI-like"/>
</dbReference>
<keyword evidence="5 7" id="KW-1133">Transmembrane helix</keyword>
<keyword evidence="4 7" id="KW-0812">Transmembrane</keyword>
<feature type="transmembrane region" description="Helical" evidence="7">
    <location>
        <begin position="89"/>
        <end position="113"/>
    </location>
</feature>
<evidence type="ECO:0000313" key="10">
    <source>
        <dbReference type="Proteomes" id="UP000006794"/>
    </source>
</evidence>
<dbReference type="AlphaFoldDB" id="F8D4X2"/>
<dbReference type="SUPFAM" id="SSF161098">
    <property type="entry name" value="MetI-like"/>
    <property type="match status" value="1"/>
</dbReference>
<dbReference type="STRING" id="797210.Halxa_4129"/>